<evidence type="ECO:0000256" key="1">
    <source>
        <dbReference type="SAM" id="Phobius"/>
    </source>
</evidence>
<dbReference type="Proteomes" id="UP000253729">
    <property type="component" value="Unassembled WGS sequence"/>
</dbReference>
<reference evidence="2 3" key="1">
    <citation type="submission" date="2018-07" db="EMBL/GenBank/DDBJ databases">
        <title>The genomes of Aspergillus section Nigri reveals drivers in fungal speciation.</title>
        <authorList>
            <consortium name="DOE Joint Genome Institute"/>
            <person name="Vesth T.C."/>
            <person name="Nybo J."/>
            <person name="Theobald S."/>
            <person name="Brandl J."/>
            <person name="Frisvad J.C."/>
            <person name="Nielsen K.F."/>
            <person name="Lyhne E.K."/>
            <person name="Kogle M.E."/>
            <person name="Kuo A."/>
            <person name="Riley R."/>
            <person name="Clum A."/>
            <person name="Nolan M."/>
            <person name="Lipzen A."/>
            <person name="Salamov A."/>
            <person name="Henrissat B."/>
            <person name="Wiebenga A."/>
            <person name="De vries R.P."/>
            <person name="Grigoriev I.V."/>
            <person name="Mortensen U.H."/>
            <person name="Andersen M.R."/>
            <person name="Baker S.E."/>
        </authorList>
    </citation>
    <scope>NUCLEOTIDE SEQUENCE [LARGE SCALE GENOMIC DNA]</scope>
    <source>
        <strain evidence="2 3">CBS 139.54b</strain>
    </source>
</reference>
<organism evidence="2 3">
    <name type="scientific">Aspergillus welwitschiae</name>
    <dbReference type="NCBI Taxonomy" id="1341132"/>
    <lineage>
        <taxon>Eukaryota</taxon>
        <taxon>Fungi</taxon>
        <taxon>Dikarya</taxon>
        <taxon>Ascomycota</taxon>
        <taxon>Pezizomycotina</taxon>
        <taxon>Eurotiomycetes</taxon>
        <taxon>Eurotiomycetidae</taxon>
        <taxon>Eurotiales</taxon>
        <taxon>Aspergillaceae</taxon>
        <taxon>Aspergillus</taxon>
        <taxon>Aspergillus subgen. Circumdati</taxon>
    </lineage>
</organism>
<evidence type="ECO:0000313" key="3">
    <source>
        <dbReference type="Proteomes" id="UP000253729"/>
    </source>
</evidence>
<feature type="transmembrane region" description="Helical" evidence="1">
    <location>
        <begin position="12"/>
        <end position="31"/>
    </location>
</feature>
<dbReference type="RefSeq" id="XP_026622573.1">
    <property type="nucleotide sequence ID" value="XM_026769478.1"/>
</dbReference>
<dbReference type="AlphaFoldDB" id="A0A3F3PRH2"/>
<protein>
    <submittedName>
        <fullName evidence="2">Uncharacterized protein</fullName>
    </submittedName>
</protein>
<keyword evidence="1" id="KW-0472">Membrane</keyword>
<dbReference type="GeneID" id="38137834"/>
<dbReference type="EMBL" id="KZ852067">
    <property type="protein sequence ID" value="RDH29551.1"/>
    <property type="molecule type" value="Genomic_DNA"/>
</dbReference>
<accession>A0A3F3PRH2</accession>
<name>A0A3F3PRH2_9EURO</name>
<keyword evidence="3" id="KW-1185">Reference proteome</keyword>
<sequence>MYSTRNEDTLGFLFLCLLLYPYGYILFVLMSRCAVRTNVVVVRRILLRLHRLAFEGLSHWLHPLLVVVPGNYILFTTASQMAAWKGQRAQLDSI</sequence>
<keyword evidence="1" id="KW-1133">Transmembrane helix</keyword>
<keyword evidence="1" id="KW-0812">Transmembrane</keyword>
<gene>
    <name evidence="2" type="ORF">BDQ94DRAFT_162031</name>
</gene>
<proteinExistence type="predicted"/>
<evidence type="ECO:0000313" key="2">
    <source>
        <dbReference type="EMBL" id="RDH29551.1"/>
    </source>
</evidence>